<evidence type="ECO:0000313" key="3">
    <source>
        <dbReference type="Proteomes" id="UP000265614"/>
    </source>
</evidence>
<gene>
    <name evidence="2" type="ORF">D5H78_11380</name>
</gene>
<feature type="region of interest" description="Disordered" evidence="1">
    <location>
        <begin position="42"/>
        <end position="79"/>
    </location>
</feature>
<dbReference type="AlphaFoldDB" id="A0A3A3Z199"/>
<dbReference type="EMBL" id="QZEZ01000005">
    <property type="protein sequence ID" value="RJK95268.1"/>
    <property type="molecule type" value="Genomic_DNA"/>
</dbReference>
<comment type="caution">
    <text evidence="2">The sequence shown here is derived from an EMBL/GenBank/DDBJ whole genome shotgun (WGS) entry which is preliminary data.</text>
</comment>
<evidence type="ECO:0000256" key="1">
    <source>
        <dbReference type="SAM" id="MobiDB-lite"/>
    </source>
</evidence>
<dbReference type="Proteomes" id="UP000265614">
    <property type="component" value="Unassembled WGS sequence"/>
</dbReference>
<reference evidence="2 3" key="1">
    <citation type="submission" date="2018-09" db="EMBL/GenBank/DDBJ databases">
        <title>YIM 75000 draft genome.</title>
        <authorList>
            <person name="Tang S."/>
            <person name="Feng Y."/>
        </authorList>
    </citation>
    <scope>NUCLEOTIDE SEQUENCE [LARGE SCALE GENOMIC DNA]</scope>
    <source>
        <strain evidence="2 3">YIM 75000</strain>
    </source>
</reference>
<name>A0A3A3Z199_9ACTN</name>
<proteinExistence type="predicted"/>
<sequence>MDLVGCPACGAPAERTPWTGPGPAGLASVLCAGGHWLLLPRARPRERPAARSGARPVAQPGAAGGRPTVGSPVSDSAVR</sequence>
<protein>
    <submittedName>
        <fullName evidence="2">Uncharacterized protein</fullName>
    </submittedName>
</protein>
<organism evidence="2 3">
    <name type="scientific">Vallicoccus soli</name>
    <dbReference type="NCBI Taxonomy" id="2339232"/>
    <lineage>
        <taxon>Bacteria</taxon>
        <taxon>Bacillati</taxon>
        <taxon>Actinomycetota</taxon>
        <taxon>Actinomycetes</taxon>
        <taxon>Motilibacterales</taxon>
        <taxon>Vallicoccaceae</taxon>
        <taxon>Vallicoccus</taxon>
    </lineage>
</organism>
<evidence type="ECO:0000313" key="2">
    <source>
        <dbReference type="EMBL" id="RJK95268.1"/>
    </source>
</evidence>
<keyword evidence="3" id="KW-1185">Reference proteome</keyword>
<accession>A0A3A3Z199</accession>